<reference evidence="7" key="1">
    <citation type="journal article" date="2021" name="Proc. Natl. Acad. Sci. U.S.A.">
        <title>Three genomes in the algal genus Volvox reveal the fate of a haploid sex-determining region after a transition to homothallism.</title>
        <authorList>
            <person name="Yamamoto K."/>
            <person name="Hamaji T."/>
            <person name="Kawai-Toyooka H."/>
            <person name="Matsuzaki R."/>
            <person name="Takahashi F."/>
            <person name="Nishimura Y."/>
            <person name="Kawachi M."/>
            <person name="Noguchi H."/>
            <person name="Minakuchi Y."/>
            <person name="Umen J.G."/>
            <person name="Toyoda A."/>
            <person name="Nozaki H."/>
        </authorList>
    </citation>
    <scope>NUCLEOTIDE SEQUENCE</scope>
    <source>
        <strain evidence="7">NIES-3786</strain>
    </source>
</reference>
<evidence type="ECO:0000313" key="8">
    <source>
        <dbReference type="Proteomes" id="UP000747110"/>
    </source>
</evidence>
<dbReference type="GO" id="GO:0003729">
    <property type="term" value="F:mRNA binding"/>
    <property type="evidence" value="ECO:0007669"/>
    <property type="project" value="TreeGrafter"/>
</dbReference>
<comment type="similarity">
    <text evidence="1">Belongs to the eukaryotic initiation factor 4G family.</text>
</comment>
<dbReference type="OrthoDB" id="514777at2759"/>
<dbReference type="AlphaFoldDB" id="A0A8J4C3I7"/>
<keyword evidence="2" id="KW-0396">Initiation factor</keyword>
<dbReference type="SMART" id="SM00544">
    <property type="entry name" value="MA3"/>
    <property type="match status" value="1"/>
</dbReference>
<comment type="caution">
    <text evidence="7">The sequence shown here is derived from an EMBL/GenBank/DDBJ whole genome shotgun (WGS) entry which is preliminary data.</text>
</comment>
<gene>
    <name evidence="7" type="ORF">Vretifemale_1497</name>
</gene>
<keyword evidence="3" id="KW-0648">Protein biosynthesis</keyword>
<protein>
    <recommendedName>
        <fullName evidence="6">MI domain-containing protein</fullName>
    </recommendedName>
</protein>
<evidence type="ECO:0000256" key="3">
    <source>
        <dbReference type="ARBA" id="ARBA00022917"/>
    </source>
</evidence>
<sequence>RIFKTACWPYGLRLPMTVDDEVSLRPLALRPGGNVANPFANFGKGLGFGVKGKKAAASSSSEDKPLKKNAERVRYTKEFLLKFMEKYNSCPSELEQLNLEIVVSGEDRQAQQEVLQKVAEEIDDRDWRSRTVVSNYREPREEREFRELKQPRESREPAEPRQQRLAPARQDAVPQQPAQLGPAAQQAADNATASAANGQDVSRIAKASDLGRQAYRPGGVLSAEERAVRSVKGILNKLTPEKFERLLNQLLEVITTADILQKTIALVFENAVEQPTYVAMYGDLCVSLSKELPHFPPPLGSDKPLSFRQILLNTCQDEFEGAADAREELASISDPTEREEAERRVKKRVLGNMRLMSELYKQDMVKDWIMVTCIDELLSARATKSAKTPPEDNIEAVLEIVKLSGAKLSKSEKQDTLKKLEKVLRELERLMTDKSNGISTRVRLAIKDVLELKRANWVPRREAYTAKKLDEVRAQAEAELGMISSSIAASLPQLPSAIPRYGEPMGMGPGGVGGAVDEGLFGLIPPLRSEADIALFPAFRGDPGADRGFSGGSALLGDYTPPTMRVQLPMQRQEQVATIVQEAVAPSRATPAAGGKPLSDEEVIRKAQNLYQEFTSTLDKAEATTCVRELGPNHLAKVVEIGLDQIFNSLKEKEQDALLDLILHLHEAGAITSANVVDALVTFTTQLEDLSMDVPKAPLLLGRFYGSCVSRNIASLDLLPQLMEGDASVGPKRRFSSAAFKVLRSVKGDQGLAKLCNEVGLAAGAFLAEDPEFDQDEPALAAWLKAEGLAGIVPV</sequence>
<evidence type="ECO:0000256" key="5">
    <source>
        <dbReference type="SAM" id="MobiDB-lite"/>
    </source>
</evidence>
<dbReference type="GO" id="GO:0016281">
    <property type="term" value="C:eukaryotic translation initiation factor 4F complex"/>
    <property type="evidence" value="ECO:0007669"/>
    <property type="project" value="TreeGrafter"/>
</dbReference>
<evidence type="ECO:0000256" key="2">
    <source>
        <dbReference type="ARBA" id="ARBA00022540"/>
    </source>
</evidence>
<feature type="region of interest" description="Disordered" evidence="5">
    <location>
        <begin position="138"/>
        <end position="199"/>
    </location>
</feature>
<dbReference type="PROSITE" id="PS51366">
    <property type="entry name" value="MI"/>
    <property type="match status" value="1"/>
</dbReference>
<evidence type="ECO:0000259" key="6">
    <source>
        <dbReference type="PROSITE" id="PS51366"/>
    </source>
</evidence>
<feature type="domain" description="MI" evidence="6">
    <location>
        <begin position="602"/>
        <end position="724"/>
    </location>
</feature>
<dbReference type="InterPro" id="IPR003891">
    <property type="entry name" value="Initiation_fac_eIF4g_MI"/>
</dbReference>
<name>A0A8J4C3I7_9CHLO</name>
<dbReference type="Gene3D" id="1.25.40.180">
    <property type="match status" value="2"/>
</dbReference>
<feature type="compositionally biased region" description="Basic and acidic residues" evidence="5">
    <location>
        <begin position="138"/>
        <end position="162"/>
    </location>
</feature>
<dbReference type="Pfam" id="PF02854">
    <property type="entry name" value="MIF4G"/>
    <property type="match status" value="1"/>
</dbReference>
<evidence type="ECO:0000313" key="7">
    <source>
        <dbReference type="EMBL" id="GIL70799.1"/>
    </source>
</evidence>
<evidence type="ECO:0000256" key="1">
    <source>
        <dbReference type="ARBA" id="ARBA00005775"/>
    </source>
</evidence>
<dbReference type="Proteomes" id="UP000747110">
    <property type="component" value="Unassembled WGS sequence"/>
</dbReference>
<feature type="non-terminal residue" evidence="7">
    <location>
        <position position="795"/>
    </location>
</feature>
<dbReference type="InterPro" id="IPR016024">
    <property type="entry name" value="ARM-type_fold"/>
</dbReference>
<proteinExistence type="inferred from homology"/>
<dbReference type="PANTHER" id="PTHR23253:SF9">
    <property type="entry name" value="EUKARYOTIC TRANSLATION INITIATION FACTOR 4 GAMMA 2"/>
    <property type="match status" value="1"/>
</dbReference>
<accession>A0A8J4C3I7</accession>
<keyword evidence="4" id="KW-0175">Coiled coil</keyword>
<organism evidence="7 8">
    <name type="scientific">Volvox reticuliferus</name>
    <dbReference type="NCBI Taxonomy" id="1737510"/>
    <lineage>
        <taxon>Eukaryota</taxon>
        <taxon>Viridiplantae</taxon>
        <taxon>Chlorophyta</taxon>
        <taxon>core chlorophytes</taxon>
        <taxon>Chlorophyceae</taxon>
        <taxon>CS clade</taxon>
        <taxon>Chlamydomonadales</taxon>
        <taxon>Volvocaceae</taxon>
        <taxon>Volvox</taxon>
    </lineage>
</organism>
<feature type="compositionally biased region" description="Low complexity" evidence="5">
    <location>
        <begin position="174"/>
        <end position="197"/>
    </location>
</feature>
<dbReference type="PANTHER" id="PTHR23253">
    <property type="entry name" value="EUKARYOTIC TRANSLATION INITIATION FACTOR 4 GAMMA"/>
    <property type="match status" value="1"/>
</dbReference>
<dbReference type="InterPro" id="IPR003890">
    <property type="entry name" value="MIF4G-like_typ-3"/>
</dbReference>
<dbReference type="Pfam" id="PF02847">
    <property type="entry name" value="MA3"/>
    <property type="match status" value="1"/>
</dbReference>
<dbReference type="SUPFAM" id="SSF48371">
    <property type="entry name" value="ARM repeat"/>
    <property type="match status" value="2"/>
</dbReference>
<feature type="coiled-coil region" evidence="4">
    <location>
        <begin position="410"/>
        <end position="437"/>
    </location>
</feature>
<dbReference type="GO" id="GO:0003743">
    <property type="term" value="F:translation initiation factor activity"/>
    <property type="evidence" value="ECO:0007669"/>
    <property type="project" value="UniProtKB-KW"/>
</dbReference>
<keyword evidence="8" id="KW-1185">Reference proteome</keyword>
<dbReference type="SMART" id="SM00543">
    <property type="entry name" value="MIF4G"/>
    <property type="match status" value="1"/>
</dbReference>
<evidence type="ECO:0000256" key="4">
    <source>
        <dbReference type="SAM" id="Coils"/>
    </source>
</evidence>
<dbReference type="EMBL" id="BNCP01000002">
    <property type="protein sequence ID" value="GIL70799.1"/>
    <property type="molecule type" value="Genomic_DNA"/>
</dbReference>